<evidence type="ECO:0000256" key="4">
    <source>
        <dbReference type="NCBIfam" id="TIGR03695"/>
    </source>
</evidence>
<sequence length="263" mass="29268">MIGHRIGTAKPGQPWLVMLHGLLGSAQDWQPVLPYFADWPVLLIDLPGHGSARQCGAQGFAQISEQLCVQLSAWSIDKYWLLGYSLGGRLAMYHACYGDTSGLQGVLIEGGHPGLEGDDERMARRQHDAGWARRFREQPLEHVLNSWYQQPVFAALPPDQRDRLVALRRGNDGAAIAAMLEATSLSRQPYLVPLLHHLPMPLGYLCGHQDTKFQALAAQHHFVLLDVARAGHNAHQANPSAYAARIRQFISYPERKIDYALSQ</sequence>
<dbReference type="InterPro" id="IPR022485">
    <property type="entry name" value="SHCHC_synthase_MenH"/>
</dbReference>
<dbReference type="Pfam" id="PF00561">
    <property type="entry name" value="Abhydrolase_1"/>
    <property type="match status" value="1"/>
</dbReference>
<dbReference type="Gene3D" id="3.40.50.1820">
    <property type="entry name" value="alpha/beta hydrolase"/>
    <property type="match status" value="1"/>
</dbReference>
<dbReference type="EMBL" id="CP114280">
    <property type="protein sequence ID" value="WFN55371.1"/>
    <property type="molecule type" value="Genomic_DNA"/>
</dbReference>
<organism evidence="6 7">
    <name type="scientific">Dickeya lacustris</name>
    <dbReference type="NCBI Taxonomy" id="2259638"/>
    <lineage>
        <taxon>Bacteria</taxon>
        <taxon>Pseudomonadati</taxon>
        <taxon>Pseudomonadota</taxon>
        <taxon>Gammaproteobacteria</taxon>
        <taxon>Enterobacterales</taxon>
        <taxon>Pectobacteriaceae</taxon>
        <taxon>Dickeya</taxon>
    </lineage>
</organism>
<reference evidence="6 7" key="1">
    <citation type="submission" date="2022-12" db="EMBL/GenBank/DDBJ databases">
        <title>Complete genome sequencing of Dickeya lacustris type strain LMG30899.</title>
        <authorList>
            <person name="Dobhal S."/>
            <person name="Arizala D."/>
            <person name="Arif M."/>
        </authorList>
    </citation>
    <scope>NUCLEOTIDE SEQUENCE [LARGE SCALE GENOMIC DNA]</scope>
    <source>
        <strain evidence="6 7">LMG30899</strain>
    </source>
</reference>
<dbReference type="NCBIfam" id="TIGR03695">
    <property type="entry name" value="menH_SHCHC"/>
    <property type="match status" value="1"/>
</dbReference>
<comment type="pathway">
    <text evidence="3">Quinol/quinone metabolism; 1,4-dihydroxy-2-naphthoate biosynthesis; 1,4-dihydroxy-2-naphthoate from chorismate: step 3/7.</text>
</comment>
<dbReference type="InterPro" id="IPR000073">
    <property type="entry name" value="AB_hydrolase_1"/>
</dbReference>
<comment type="function">
    <text evidence="3">Catalyzes a proton abstraction reaction that results in 2,5-elimination of pyruvate from 2-succinyl-5-enolpyruvyl-6-hydroxy-3-cyclohexene-1-carboxylate (SEPHCHC) and the formation of 2-succinyl-6-hydroxy-2,4-cyclohexadiene-1-carboxylate (SHCHC).</text>
</comment>
<dbReference type="PANTHER" id="PTHR42916:SF1">
    <property type="entry name" value="PROTEIN PHYLLO, CHLOROPLASTIC"/>
    <property type="match status" value="1"/>
</dbReference>
<dbReference type="GO" id="GO:0070205">
    <property type="term" value="F:2-succinyl-6-hydroxy-2,4-cyclohexadiene-1-carboxylate synthase activity"/>
    <property type="evidence" value="ECO:0007669"/>
    <property type="project" value="UniProtKB-EC"/>
</dbReference>
<protein>
    <recommendedName>
        <fullName evidence="3 4">2-succinyl-6-hydroxy-2,4-cyclohexadiene-1-carboxylate synthase</fullName>
        <shortName evidence="3">SHCHC synthase</shortName>
        <ecNumber evidence="3 4">4.2.99.20</ecNumber>
    </recommendedName>
</protein>
<name>A0ABY8G5Z1_9GAMM</name>
<feature type="domain" description="AB hydrolase-1" evidence="5">
    <location>
        <begin position="14"/>
        <end position="188"/>
    </location>
</feature>
<dbReference type="Proteomes" id="UP001219630">
    <property type="component" value="Chromosome"/>
</dbReference>
<gene>
    <name evidence="3 6" type="primary">menH</name>
    <name evidence="6" type="ORF">O1Q98_17450</name>
</gene>
<dbReference type="InterPro" id="IPR029058">
    <property type="entry name" value="AB_hydrolase_fold"/>
</dbReference>
<comment type="pathway">
    <text evidence="3">Quinol/quinone metabolism; menaquinone biosynthesis.</text>
</comment>
<dbReference type="SUPFAM" id="SSF53474">
    <property type="entry name" value="alpha/beta-Hydrolases"/>
    <property type="match status" value="1"/>
</dbReference>
<proteinExistence type="inferred from homology"/>
<keyword evidence="1 3" id="KW-0474">Menaquinone biosynthesis</keyword>
<dbReference type="NCBIfam" id="NF008340">
    <property type="entry name" value="PRK11126.1"/>
    <property type="match status" value="1"/>
</dbReference>
<dbReference type="RefSeq" id="WP_125258743.1">
    <property type="nucleotide sequence ID" value="NZ_CP114280.1"/>
</dbReference>
<keyword evidence="7" id="KW-1185">Reference proteome</keyword>
<dbReference type="EC" id="4.2.99.20" evidence="3 4"/>
<evidence type="ECO:0000256" key="2">
    <source>
        <dbReference type="ARBA" id="ARBA00023239"/>
    </source>
</evidence>
<evidence type="ECO:0000313" key="7">
    <source>
        <dbReference type="Proteomes" id="UP001219630"/>
    </source>
</evidence>
<evidence type="ECO:0000256" key="3">
    <source>
        <dbReference type="HAMAP-Rule" id="MF_01660"/>
    </source>
</evidence>
<evidence type="ECO:0000259" key="5">
    <source>
        <dbReference type="Pfam" id="PF00561"/>
    </source>
</evidence>
<dbReference type="PANTHER" id="PTHR42916">
    <property type="entry name" value="2-SUCCINYL-5-ENOLPYRUVYL-6-HYDROXY-3-CYCLOHEXENE-1-CARBOXYLATE SYNTHASE"/>
    <property type="match status" value="1"/>
</dbReference>
<evidence type="ECO:0000256" key="1">
    <source>
        <dbReference type="ARBA" id="ARBA00022428"/>
    </source>
</evidence>
<comment type="catalytic activity">
    <reaction evidence="3">
        <text>5-enolpyruvoyl-6-hydroxy-2-succinyl-cyclohex-3-ene-1-carboxylate = (1R,6R)-6-hydroxy-2-succinyl-cyclohexa-2,4-diene-1-carboxylate + pyruvate</text>
        <dbReference type="Rhea" id="RHEA:25597"/>
        <dbReference type="ChEBI" id="CHEBI:15361"/>
        <dbReference type="ChEBI" id="CHEBI:58689"/>
        <dbReference type="ChEBI" id="CHEBI:58818"/>
        <dbReference type="EC" id="4.2.99.20"/>
    </reaction>
</comment>
<comment type="subunit">
    <text evidence="3">Monomer.</text>
</comment>
<keyword evidence="2 3" id="KW-0456">Lyase</keyword>
<accession>A0ABY8G5Z1</accession>
<comment type="similarity">
    <text evidence="3">Belongs to the AB hydrolase superfamily. MenH family.</text>
</comment>
<evidence type="ECO:0000313" key="6">
    <source>
        <dbReference type="EMBL" id="WFN55371.1"/>
    </source>
</evidence>
<dbReference type="HAMAP" id="MF_01660">
    <property type="entry name" value="MenH"/>
    <property type="match status" value="1"/>
</dbReference>